<keyword evidence="7" id="KW-0443">Lipid metabolism</keyword>
<dbReference type="PANTHER" id="PTHR14269:SF62">
    <property type="entry name" value="CDP-DIACYLGLYCEROL--GLYCEROL-3-PHOSPHATE 3-PHOSPHATIDYLTRANSFERASE 1, CHLOROPLASTIC"/>
    <property type="match status" value="1"/>
</dbReference>
<dbReference type="Pfam" id="PF01066">
    <property type="entry name" value="CDP-OH_P_transf"/>
    <property type="match status" value="1"/>
</dbReference>
<keyword evidence="6 12" id="KW-1133">Transmembrane helix</keyword>
<evidence type="ECO:0000313" key="13">
    <source>
        <dbReference type="EMBL" id="VAX39395.1"/>
    </source>
</evidence>
<evidence type="ECO:0000256" key="10">
    <source>
        <dbReference type="ARBA" id="ARBA00023264"/>
    </source>
</evidence>
<evidence type="ECO:0000256" key="1">
    <source>
        <dbReference type="ARBA" id="ARBA00004141"/>
    </source>
</evidence>
<comment type="subcellular location">
    <subcellularLocation>
        <location evidence="1">Membrane</location>
        <topology evidence="1">Multi-pass membrane protein</topology>
    </subcellularLocation>
</comment>
<dbReference type="EC" id="2.7.8.5" evidence="13"/>
<dbReference type="NCBIfam" id="TIGR00560">
    <property type="entry name" value="pgsA"/>
    <property type="match status" value="1"/>
</dbReference>
<evidence type="ECO:0000256" key="5">
    <source>
        <dbReference type="ARBA" id="ARBA00022692"/>
    </source>
</evidence>
<evidence type="ECO:0000256" key="9">
    <source>
        <dbReference type="ARBA" id="ARBA00023209"/>
    </source>
</evidence>
<feature type="region of interest" description="Disordered" evidence="11">
    <location>
        <begin position="1"/>
        <end position="22"/>
    </location>
</feature>
<evidence type="ECO:0000256" key="12">
    <source>
        <dbReference type="SAM" id="Phobius"/>
    </source>
</evidence>
<dbReference type="PIRSF" id="PIRSF000847">
    <property type="entry name" value="Phos_ph_gly_syn"/>
    <property type="match status" value="1"/>
</dbReference>
<feature type="transmembrane region" description="Helical" evidence="12">
    <location>
        <begin position="26"/>
        <end position="47"/>
    </location>
</feature>
<evidence type="ECO:0000256" key="2">
    <source>
        <dbReference type="ARBA" id="ARBA00010441"/>
    </source>
</evidence>
<organism evidence="13">
    <name type="scientific">hydrothermal vent metagenome</name>
    <dbReference type="NCBI Taxonomy" id="652676"/>
    <lineage>
        <taxon>unclassified sequences</taxon>
        <taxon>metagenomes</taxon>
        <taxon>ecological metagenomes</taxon>
    </lineage>
</organism>
<reference evidence="13" key="1">
    <citation type="submission" date="2018-06" db="EMBL/GenBank/DDBJ databases">
        <authorList>
            <person name="Zhirakovskaya E."/>
        </authorList>
    </citation>
    <scope>NUCLEOTIDE SEQUENCE</scope>
</reference>
<dbReference type="AlphaFoldDB" id="A0A3B1E246"/>
<keyword evidence="4 13" id="KW-0808">Transferase</keyword>
<evidence type="ECO:0000256" key="8">
    <source>
        <dbReference type="ARBA" id="ARBA00023136"/>
    </source>
</evidence>
<keyword evidence="3" id="KW-0444">Lipid biosynthesis</keyword>
<comment type="similarity">
    <text evidence="2">Belongs to the CDP-alcohol phosphatidyltransferase class-I family.</text>
</comment>
<dbReference type="PROSITE" id="PS00379">
    <property type="entry name" value="CDP_ALCOHOL_P_TRANSF"/>
    <property type="match status" value="1"/>
</dbReference>
<keyword evidence="9" id="KW-0594">Phospholipid biosynthesis</keyword>
<keyword evidence="5 12" id="KW-0812">Transmembrane</keyword>
<dbReference type="GO" id="GO:0016020">
    <property type="term" value="C:membrane"/>
    <property type="evidence" value="ECO:0007669"/>
    <property type="project" value="UniProtKB-SubCell"/>
</dbReference>
<keyword evidence="8 12" id="KW-0472">Membrane</keyword>
<evidence type="ECO:0000256" key="4">
    <source>
        <dbReference type="ARBA" id="ARBA00022679"/>
    </source>
</evidence>
<dbReference type="Gene3D" id="1.20.120.1760">
    <property type="match status" value="1"/>
</dbReference>
<name>A0A3B1E246_9ZZZZ</name>
<feature type="transmembrane region" description="Helical" evidence="12">
    <location>
        <begin position="53"/>
        <end position="74"/>
    </location>
</feature>
<evidence type="ECO:0000256" key="11">
    <source>
        <dbReference type="SAM" id="MobiDB-lite"/>
    </source>
</evidence>
<dbReference type="InterPro" id="IPR050324">
    <property type="entry name" value="CDP-alcohol_PTase-I"/>
</dbReference>
<evidence type="ECO:0000256" key="6">
    <source>
        <dbReference type="ARBA" id="ARBA00022989"/>
    </source>
</evidence>
<gene>
    <name evidence="13" type="ORF">MNBD_PLANCTO02-2749</name>
</gene>
<proteinExistence type="inferred from homology"/>
<dbReference type="PANTHER" id="PTHR14269">
    <property type="entry name" value="CDP-DIACYLGLYCEROL--GLYCEROL-3-PHOSPHATE 3-PHOSPHATIDYLTRANSFERASE-RELATED"/>
    <property type="match status" value="1"/>
</dbReference>
<feature type="transmembrane region" description="Helical" evidence="12">
    <location>
        <begin position="152"/>
        <end position="170"/>
    </location>
</feature>
<sequence length="220" mass="24658">MTQSDNRPNTTPPQPQRVQPIGSESFNLPNCITISRLFLSVILFWLIWYDGYWITAAVLFVVAAATDALDGYLARRYGQVTTLGRILDPFADKIIVCGTFVFLLDRKVSPSQEILESGVNAWMVVIVIAREMFVTSLRGFLEKHGLDFSANWIGKAKMMLQCIAITGSLLSLSPSVQRVAGENFNLWRDGFLWAMVIVTVYSGVAYVIRAMQLLRQNANE</sequence>
<dbReference type="GO" id="GO:0046474">
    <property type="term" value="P:glycerophospholipid biosynthetic process"/>
    <property type="evidence" value="ECO:0007669"/>
    <property type="project" value="TreeGrafter"/>
</dbReference>
<evidence type="ECO:0000256" key="7">
    <source>
        <dbReference type="ARBA" id="ARBA00023098"/>
    </source>
</evidence>
<dbReference type="InterPro" id="IPR004570">
    <property type="entry name" value="Phosphatidylglycerol_P_synth"/>
</dbReference>
<dbReference type="EMBL" id="UOGL01000329">
    <property type="protein sequence ID" value="VAX39395.1"/>
    <property type="molecule type" value="Genomic_DNA"/>
</dbReference>
<dbReference type="InterPro" id="IPR048254">
    <property type="entry name" value="CDP_ALCOHOL_P_TRANSF_CS"/>
</dbReference>
<protein>
    <submittedName>
        <fullName evidence="13">CDP-diacylglycerol--glycerol-3-phosphate 3-phosphatidyltransferase</fullName>
        <ecNumber evidence="13">2.7.8.5</ecNumber>
    </submittedName>
</protein>
<feature type="transmembrane region" description="Helical" evidence="12">
    <location>
        <begin position="190"/>
        <end position="208"/>
    </location>
</feature>
<keyword evidence="10" id="KW-1208">Phospholipid metabolism</keyword>
<dbReference type="InterPro" id="IPR043130">
    <property type="entry name" value="CDP-OH_PTrfase_TM_dom"/>
</dbReference>
<evidence type="ECO:0000256" key="3">
    <source>
        <dbReference type="ARBA" id="ARBA00022516"/>
    </source>
</evidence>
<dbReference type="GO" id="GO:0008444">
    <property type="term" value="F:CDP-diacylglycerol-glycerol-3-phosphate 3-phosphatidyltransferase activity"/>
    <property type="evidence" value="ECO:0007669"/>
    <property type="project" value="UniProtKB-EC"/>
</dbReference>
<dbReference type="InterPro" id="IPR000462">
    <property type="entry name" value="CDP-OH_P_trans"/>
</dbReference>
<accession>A0A3B1E246</accession>